<organism evidence="3 4">
    <name type="scientific">Vagococcus fessus</name>
    <dbReference type="NCBI Taxonomy" id="120370"/>
    <lineage>
        <taxon>Bacteria</taxon>
        <taxon>Bacillati</taxon>
        <taxon>Bacillota</taxon>
        <taxon>Bacilli</taxon>
        <taxon>Lactobacillales</taxon>
        <taxon>Enterococcaceae</taxon>
        <taxon>Vagococcus</taxon>
    </lineage>
</organism>
<dbReference type="EMBL" id="NGJY01000001">
    <property type="protein sequence ID" value="RSU04580.1"/>
    <property type="molecule type" value="Genomic_DNA"/>
</dbReference>
<keyword evidence="4" id="KW-1185">Reference proteome</keyword>
<feature type="transmembrane region" description="Helical" evidence="2">
    <location>
        <begin position="9"/>
        <end position="26"/>
    </location>
</feature>
<evidence type="ECO:0000256" key="2">
    <source>
        <dbReference type="SAM" id="Phobius"/>
    </source>
</evidence>
<comment type="caution">
    <text evidence="3">The sequence shown here is derived from an EMBL/GenBank/DDBJ whole genome shotgun (WGS) entry which is preliminary data.</text>
</comment>
<sequence>MIKSLLKSILAYFLGLSVWSIGTGIYDSMTTFNEAEGVGPFSLFWKSLLQNLVDGVMQHFLIFVIFIAVALLIKGKHYQSIVKESMIISGLFMLANVVIMVAHYIRVGTLEMGFKAIAIQESMILLRLIPFAILIGLFYYAINHDRHFDTYDELEEAEVEDVLEDKDVASHMAKIEEIAKTSNLQPDLVEPTEKNISEEVLKPTTEEVAKDDIDK</sequence>
<proteinExistence type="predicted"/>
<evidence type="ECO:0000313" key="4">
    <source>
        <dbReference type="Proteomes" id="UP000287101"/>
    </source>
</evidence>
<protein>
    <submittedName>
        <fullName evidence="3">Uncharacterized protein</fullName>
    </submittedName>
</protein>
<accession>A0A430ABJ0</accession>
<evidence type="ECO:0000256" key="1">
    <source>
        <dbReference type="SAM" id="MobiDB-lite"/>
    </source>
</evidence>
<feature type="transmembrane region" description="Helical" evidence="2">
    <location>
        <begin position="85"/>
        <end position="104"/>
    </location>
</feature>
<reference evidence="3 4" key="1">
    <citation type="submission" date="2017-05" db="EMBL/GenBank/DDBJ databases">
        <title>Vagococcus spp. assemblies.</title>
        <authorList>
            <person name="Gulvik C.A."/>
        </authorList>
    </citation>
    <scope>NUCLEOTIDE SEQUENCE [LARGE SCALE GENOMIC DNA]</scope>
    <source>
        <strain evidence="3 4">CCUG 41755</strain>
    </source>
</reference>
<feature type="transmembrane region" description="Helical" evidence="2">
    <location>
        <begin position="124"/>
        <end position="142"/>
    </location>
</feature>
<feature type="region of interest" description="Disordered" evidence="1">
    <location>
        <begin position="189"/>
        <end position="215"/>
    </location>
</feature>
<feature type="compositionally biased region" description="Basic and acidic residues" evidence="1">
    <location>
        <begin position="191"/>
        <end position="215"/>
    </location>
</feature>
<dbReference type="AlphaFoldDB" id="A0A430ABJ0"/>
<keyword evidence="2" id="KW-0812">Transmembrane</keyword>
<gene>
    <name evidence="3" type="ORF">CBF31_00770</name>
</gene>
<dbReference type="Proteomes" id="UP000287101">
    <property type="component" value="Unassembled WGS sequence"/>
</dbReference>
<dbReference type="RefSeq" id="WP_126829983.1">
    <property type="nucleotide sequence ID" value="NZ_CBCRYB010000006.1"/>
</dbReference>
<evidence type="ECO:0000313" key="3">
    <source>
        <dbReference type="EMBL" id="RSU04580.1"/>
    </source>
</evidence>
<feature type="transmembrane region" description="Helical" evidence="2">
    <location>
        <begin position="56"/>
        <end position="73"/>
    </location>
</feature>
<keyword evidence="2" id="KW-0472">Membrane</keyword>
<keyword evidence="2" id="KW-1133">Transmembrane helix</keyword>
<name>A0A430ABJ0_9ENTE</name>